<dbReference type="EMBL" id="HBGW01006249">
    <property type="protein sequence ID" value="CAD9499541.1"/>
    <property type="molecule type" value="Transcribed_RNA"/>
</dbReference>
<keyword evidence="1" id="KW-0472">Membrane</keyword>
<protein>
    <submittedName>
        <fullName evidence="2">Uncharacterized protein</fullName>
    </submittedName>
</protein>
<keyword evidence="1" id="KW-1133">Transmembrane helix</keyword>
<evidence type="ECO:0000256" key="1">
    <source>
        <dbReference type="SAM" id="Phobius"/>
    </source>
</evidence>
<dbReference type="AlphaFoldDB" id="A0A7S2MS25"/>
<feature type="transmembrane region" description="Helical" evidence="1">
    <location>
        <begin position="127"/>
        <end position="147"/>
    </location>
</feature>
<name>A0A7S2MS25_9DINO</name>
<accession>A0A7S2MS25</accession>
<keyword evidence="1" id="KW-0812">Transmembrane</keyword>
<feature type="transmembrane region" description="Helical" evidence="1">
    <location>
        <begin position="159"/>
        <end position="183"/>
    </location>
</feature>
<gene>
    <name evidence="2" type="ORF">BRAN1462_LOCUS4075</name>
</gene>
<evidence type="ECO:0000313" key="2">
    <source>
        <dbReference type="EMBL" id="CAD9499541.1"/>
    </source>
</evidence>
<sequence>MDSPRSRQSMLLGERVTVKVTASEIQHKERGLELAHLSDLSTTGEGILERVSIGNTTPVMARMFAWNVTGARQPAVKERIRSSVAVQRYADLAQFSPNLRASWLLCFEDKAQEHVYRQEVNLRNRKVLFRAWLLFVSAEVAEIIMVFCAMTEESCKHHILIGVGFPAARALMLVVWWVLCAFWQVSTVSIIVFCCFCLLDNVQVFLRYLFPCDGMKSFPCTLTVRMISMVMANSFVHLWVESRTSQSWVLPLVQMVSCCVLTYLNCPEASVKKCSVPTAIVFLFSATCAGLWYGRYRVELRERLAWSERRAIDHRFEQQEMRIRENNEIARNLAESLAAMQQWKDSPACDYFSNSHDSKQVPKLSPATTYNVNMNSQPNALFAEVMGNRVADSERIRHIASRICDPEYNLKQYWKDCGLAFPELALFFAIPAGAPPVCASRSATEEEYQRTVAAFFAVYWLLRIDVAGKQDPDEPGMDDIGHISCGKSGLSFGVDASLQRRLLAEGDPYALSKIPFASMTDNQKRHAFCHLTDWKNIRQLILLAGLCNSTERVMALLALTAFHDIMKSRHLCPAVQAEHAPYAGYNEGEVIYDHDLALAYVLDHFGQLLPSFHCLSEDSKRCIRFSQSKMQFNHGWFVQAEAPPGLMLQPLKQALQRSRPGDMAFYFVHWLTDLAGAEGTPLGGAEKLAVKFPTPVLNEFLRSIPHLFNLERATEVWVAESYLEARWRRMFPGDPVPCGFGRIAVMRLTIAAQSNCAHVATLFGAIEGGATEPGIGLRLTGEDKTTLAEEMACTGLADQVYHSDNAGQFGPAFLIYYGPAVLQACKTQRQVYMALHALAAVYRAGRELWPIEESEDARNSTVTLDVAALKAMDIDAVFRASKEALRPAWVLVKQNSRSANVRFTQGEAATSSSADEPYAPDMAVVDLRPEAAV</sequence>
<organism evidence="2">
    <name type="scientific">Zooxanthella nutricula</name>
    <dbReference type="NCBI Taxonomy" id="1333877"/>
    <lineage>
        <taxon>Eukaryota</taxon>
        <taxon>Sar</taxon>
        <taxon>Alveolata</taxon>
        <taxon>Dinophyceae</taxon>
        <taxon>Peridiniales</taxon>
        <taxon>Peridiniales incertae sedis</taxon>
        <taxon>Zooxanthella</taxon>
    </lineage>
</organism>
<feature type="transmembrane region" description="Helical" evidence="1">
    <location>
        <begin position="190"/>
        <end position="210"/>
    </location>
</feature>
<reference evidence="2" key="1">
    <citation type="submission" date="2021-01" db="EMBL/GenBank/DDBJ databases">
        <authorList>
            <person name="Corre E."/>
            <person name="Pelletier E."/>
            <person name="Niang G."/>
            <person name="Scheremetjew M."/>
            <person name="Finn R."/>
            <person name="Kale V."/>
            <person name="Holt S."/>
            <person name="Cochrane G."/>
            <person name="Meng A."/>
            <person name="Brown T."/>
            <person name="Cohen L."/>
        </authorList>
    </citation>
    <scope>NUCLEOTIDE SEQUENCE</scope>
    <source>
        <strain evidence="2">RCC3387</strain>
    </source>
</reference>
<proteinExistence type="predicted"/>